<proteinExistence type="predicted"/>
<gene>
    <name evidence="1" type="ORF">QE424_000802</name>
</gene>
<evidence type="ECO:0000313" key="2">
    <source>
        <dbReference type="Proteomes" id="UP001226084"/>
    </source>
</evidence>
<comment type="caution">
    <text evidence="1">The sequence shown here is derived from an EMBL/GenBank/DDBJ whole genome shotgun (WGS) entry which is preliminary data.</text>
</comment>
<sequence>MGVIEKTSFDDSMNNCLFYFEQAARSISGGPEHAAQQFDAFHAAAWELRQEIMVGSSLLAWDRVSEALRESIEHLVSVATDLPKEAFAGYDANELFHPAWVQVRDAATRFLAAAEAERPQVGEGSELGGGP</sequence>
<name>A0AAP5ED94_9GAMM</name>
<evidence type="ECO:0000313" key="1">
    <source>
        <dbReference type="EMBL" id="MDQ1107643.1"/>
    </source>
</evidence>
<accession>A0AAP5ED94</accession>
<organism evidence="1 2">
    <name type="scientific">Stenotrophomonas rhizophila</name>
    <dbReference type="NCBI Taxonomy" id="216778"/>
    <lineage>
        <taxon>Bacteria</taxon>
        <taxon>Pseudomonadati</taxon>
        <taxon>Pseudomonadota</taxon>
        <taxon>Gammaproteobacteria</taxon>
        <taxon>Lysobacterales</taxon>
        <taxon>Lysobacteraceae</taxon>
        <taxon>Stenotrophomonas</taxon>
    </lineage>
</organism>
<reference evidence="1" key="1">
    <citation type="submission" date="2023-07" db="EMBL/GenBank/DDBJ databases">
        <title>Functional and genomic diversity of the sorghum phyllosphere microbiome.</title>
        <authorList>
            <person name="Shade A."/>
        </authorList>
    </citation>
    <scope>NUCLEOTIDE SEQUENCE</scope>
    <source>
        <strain evidence="1">SORGH_AS_0457</strain>
    </source>
</reference>
<dbReference type="EMBL" id="JAUTAS010000001">
    <property type="protein sequence ID" value="MDQ1107643.1"/>
    <property type="molecule type" value="Genomic_DNA"/>
</dbReference>
<protein>
    <submittedName>
        <fullName evidence="1">Uncharacterized protein</fullName>
    </submittedName>
</protein>
<dbReference type="Proteomes" id="UP001226084">
    <property type="component" value="Unassembled WGS sequence"/>
</dbReference>
<dbReference type="AlphaFoldDB" id="A0AAP5ED94"/>
<dbReference type="RefSeq" id="WP_307106396.1">
    <property type="nucleotide sequence ID" value="NZ_JAUTAS010000001.1"/>
</dbReference>